<dbReference type="GO" id="GO:0004130">
    <property type="term" value="F:cytochrome-c peroxidase activity"/>
    <property type="evidence" value="ECO:0007669"/>
    <property type="project" value="TreeGrafter"/>
</dbReference>
<protein>
    <recommendedName>
        <fullName evidence="5">Cytochrome c domain-containing protein</fullName>
    </recommendedName>
</protein>
<dbReference type="InterPro" id="IPR051395">
    <property type="entry name" value="Cytochrome_c_Peroxidase/MauG"/>
</dbReference>
<evidence type="ECO:0000313" key="7">
    <source>
        <dbReference type="Proteomes" id="UP000523196"/>
    </source>
</evidence>
<dbReference type="Pfam" id="PF21419">
    <property type="entry name" value="RoxA-like_Cyt-c"/>
    <property type="match status" value="1"/>
</dbReference>
<dbReference type="InterPro" id="IPR036909">
    <property type="entry name" value="Cyt_c-like_dom_sf"/>
</dbReference>
<comment type="caution">
    <text evidence="6">The sequence shown here is derived from an EMBL/GenBank/DDBJ whole genome shotgun (WGS) entry which is preliminary data.</text>
</comment>
<dbReference type="PANTHER" id="PTHR30600">
    <property type="entry name" value="CYTOCHROME C PEROXIDASE-RELATED"/>
    <property type="match status" value="1"/>
</dbReference>
<evidence type="ECO:0000256" key="2">
    <source>
        <dbReference type="ARBA" id="ARBA00022723"/>
    </source>
</evidence>
<evidence type="ECO:0000259" key="5">
    <source>
        <dbReference type="PROSITE" id="PS51007"/>
    </source>
</evidence>
<sequence>MDLDQGWSPAVRARAREAGFGSRMLPYRWLRHLEQAGRREPFLAPAHLQALGFILQAPSPGNPDGLPVGMTLTRATRRQPDAWAGLGCAACHTGELRHGGQRIRVDGGQGWLDFTAFERAVIDSLSATAQNPVVFERFADALQTPAGQRESLRAALVERASALEARHRLNASDVAYGPGRLDAFGQIFNTVAVEVLGVPGNRRPPDAPVSYPVLWSAPHLDLVQWNGSAPNAGPGPLIQNVTTALAVYGHARVPSRGPGYASDVDFKQLGRLQDDLYHLTAPAWPEATLGALDSERIARGKPLYDTHCAACHAPIDARDPRRRPRAVLTPLADVGTDPRMVRNFLDADARTGPLQGKRARVVAGAPFGERARSIDLVAHVAIGVALRHPLASVRDTVRGYHRVAKASLDTHPDYYKARPLDGVWASAPYLHNGSVPTLDALLRPAAERPAYFQVGHGEFDPQAVGVATAMAGGWRFDATVPGNLNSGHEYGTTLDEAQRRDLLEYLKSL</sequence>
<feature type="domain" description="Cytochrome c" evidence="5">
    <location>
        <begin position="295"/>
        <end position="509"/>
    </location>
</feature>
<evidence type="ECO:0000256" key="4">
    <source>
        <dbReference type="PROSITE-ProRule" id="PRU00433"/>
    </source>
</evidence>
<keyword evidence="1 4" id="KW-0349">Heme</keyword>
<evidence type="ECO:0000256" key="3">
    <source>
        <dbReference type="ARBA" id="ARBA00023004"/>
    </source>
</evidence>
<evidence type="ECO:0000256" key="1">
    <source>
        <dbReference type="ARBA" id="ARBA00022617"/>
    </source>
</evidence>
<keyword evidence="3 4" id="KW-0408">Iron</keyword>
<dbReference type="GO" id="GO:0009055">
    <property type="term" value="F:electron transfer activity"/>
    <property type="evidence" value="ECO:0007669"/>
    <property type="project" value="InterPro"/>
</dbReference>
<gene>
    <name evidence="6" type="ORF">H4F98_09635</name>
</gene>
<dbReference type="NCBIfam" id="NF040606">
    <property type="entry name" value="CytoC_perox"/>
    <property type="match status" value="1"/>
</dbReference>
<proteinExistence type="predicted"/>
<dbReference type="InterPro" id="IPR009056">
    <property type="entry name" value="Cyt_c-like_dom"/>
</dbReference>
<organism evidence="6 7">
    <name type="scientific">Marilutibacter spongiae</name>
    <dbReference type="NCBI Taxonomy" id="2025720"/>
    <lineage>
        <taxon>Bacteria</taxon>
        <taxon>Pseudomonadati</taxon>
        <taxon>Pseudomonadota</taxon>
        <taxon>Gammaproteobacteria</taxon>
        <taxon>Lysobacterales</taxon>
        <taxon>Lysobacteraceae</taxon>
        <taxon>Marilutibacter</taxon>
    </lineage>
</organism>
<accession>A0A7W3TML7</accession>
<dbReference type="Gene3D" id="1.10.760.10">
    <property type="entry name" value="Cytochrome c-like domain"/>
    <property type="match status" value="1"/>
</dbReference>
<evidence type="ECO:0000313" key="6">
    <source>
        <dbReference type="EMBL" id="MBB1060834.1"/>
    </source>
</evidence>
<keyword evidence="2 4" id="KW-0479">Metal-binding</keyword>
<dbReference type="PROSITE" id="PS51007">
    <property type="entry name" value="CYTC"/>
    <property type="match status" value="1"/>
</dbReference>
<dbReference type="GO" id="GO:0020037">
    <property type="term" value="F:heme binding"/>
    <property type="evidence" value="ECO:0007669"/>
    <property type="project" value="InterPro"/>
</dbReference>
<dbReference type="GO" id="GO:0046872">
    <property type="term" value="F:metal ion binding"/>
    <property type="evidence" value="ECO:0007669"/>
    <property type="project" value="UniProtKB-KW"/>
</dbReference>
<dbReference type="InterPro" id="IPR047758">
    <property type="entry name" value="CytoC_perox"/>
</dbReference>
<name>A0A7W3TML7_9GAMM</name>
<dbReference type="EMBL" id="JACHTF010000009">
    <property type="protein sequence ID" value="MBB1060834.1"/>
    <property type="molecule type" value="Genomic_DNA"/>
</dbReference>
<dbReference type="Proteomes" id="UP000523196">
    <property type="component" value="Unassembled WGS sequence"/>
</dbReference>
<reference evidence="6 7" key="1">
    <citation type="submission" date="2020-08" db="EMBL/GenBank/DDBJ databases">
        <authorList>
            <person name="Xu S."/>
            <person name="Li A."/>
        </authorList>
    </citation>
    <scope>NUCLEOTIDE SEQUENCE [LARGE SCALE GENOMIC DNA]</scope>
    <source>
        <strain evidence="6 7">119BY6-57</strain>
    </source>
</reference>
<dbReference type="AlphaFoldDB" id="A0A7W3TML7"/>
<dbReference type="SUPFAM" id="SSF46626">
    <property type="entry name" value="Cytochrome c"/>
    <property type="match status" value="1"/>
</dbReference>
<dbReference type="PANTHER" id="PTHR30600:SF9">
    <property type="entry name" value="BLR7738 PROTEIN"/>
    <property type="match status" value="1"/>
</dbReference>
<keyword evidence="7" id="KW-1185">Reference proteome</keyword>